<evidence type="ECO:0000313" key="3">
    <source>
        <dbReference type="Proteomes" id="UP001057375"/>
    </source>
</evidence>
<feature type="coiled-coil region" evidence="1">
    <location>
        <begin position="3"/>
        <end position="37"/>
    </location>
</feature>
<proteinExistence type="predicted"/>
<evidence type="ECO:0000256" key="1">
    <source>
        <dbReference type="SAM" id="Coils"/>
    </source>
</evidence>
<dbReference type="EMBL" id="BQXS01001021">
    <property type="protein sequence ID" value="GKT29971.1"/>
    <property type="molecule type" value="Genomic_DNA"/>
</dbReference>
<evidence type="ECO:0000313" key="2">
    <source>
        <dbReference type="EMBL" id="GKT29971.1"/>
    </source>
</evidence>
<sequence length="74" mass="8681">AELKERKQQIKRALRKLNREEKELDEEIRSEAIAKQKYDFTAVATEMDRGSLAKVPDFFHARSVKQSPRVHKSI</sequence>
<name>A0ABQ5KDH8_9EUKA</name>
<keyword evidence="1" id="KW-0175">Coiled coil</keyword>
<reference evidence="2" key="1">
    <citation type="submission" date="2022-03" db="EMBL/GenBank/DDBJ databases">
        <title>Draft genome sequence of Aduncisulcus paluster, a free-living microaerophilic Fornicata.</title>
        <authorList>
            <person name="Yuyama I."/>
            <person name="Kume K."/>
            <person name="Tamura T."/>
            <person name="Inagaki Y."/>
            <person name="Hashimoto T."/>
        </authorList>
    </citation>
    <scope>NUCLEOTIDE SEQUENCE</scope>
    <source>
        <strain evidence="2">NY0171</strain>
    </source>
</reference>
<organism evidence="2 3">
    <name type="scientific">Aduncisulcus paluster</name>
    <dbReference type="NCBI Taxonomy" id="2918883"/>
    <lineage>
        <taxon>Eukaryota</taxon>
        <taxon>Metamonada</taxon>
        <taxon>Carpediemonas-like organisms</taxon>
        <taxon>Aduncisulcus</taxon>
    </lineage>
</organism>
<protein>
    <submittedName>
        <fullName evidence="2">Uncharacterized protein</fullName>
    </submittedName>
</protein>
<comment type="caution">
    <text evidence="2">The sequence shown here is derived from an EMBL/GenBank/DDBJ whole genome shotgun (WGS) entry which is preliminary data.</text>
</comment>
<feature type="non-terminal residue" evidence="2">
    <location>
        <position position="1"/>
    </location>
</feature>
<accession>A0ABQ5KDH8</accession>
<keyword evidence="3" id="KW-1185">Reference proteome</keyword>
<gene>
    <name evidence="2" type="ORF">ADUPG1_001321</name>
</gene>
<dbReference type="Proteomes" id="UP001057375">
    <property type="component" value="Unassembled WGS sequence"/>
</dbReference>